<organism evidence="2 3">
    <name type="scientific">Pseudotabrizicola alkalilacus</name>
    <dbReference type="NCBI Taxonomy" id="2305252"/>
    <lineage>
        <taxon>Bacteria</taxon>
        <taxon>Pseudomonadati</taxon>
        <taxon>Pseudomonadota</taxon>
        <taxon>Alphaproteobacteria</taxon>
        <taxon>Rhodobacterales</taxon>
        <taxon>Paracoccaceae</taxon>
        <taxon>Pseudotabrizicola</taxon>
    </lineage>
</organism>
<feature type="transmembrane region" description="Helical" evidence="1">
    <location>
        <begin position="6"/>
        <end position="26"/>
    </location>
</feature>
<evidence type="ECO:0000256" key="1">
    <source>
        <dbReference type="SAM" id="Phobius"/>
    </source>
</evidence>
<keyword evidence="1" id="KW-0812">Transmembrane</keyword>
<keyword evidence="1" id="KW-0472">Membrane</keyword>
<proteinExistence type="predicted"/>
<protein>
    <submittedName>
        <fullName evidence="2">Uncharacterized protein</fullName>
    </submittedName>
</protein>
<reference evidence="2 3" key="1">
    <citation type="submission" date="2018-08" db="EMBL/GenBank/DDBJ databases">
        <title>Flavobacterium tibetense sp. nov., isolated from a wetland YonghuCo on Tibetan Plateau.</title>
        <authorList>
            <person name="Phurbu D."/>
            <person name="Lu H."/>
            <person name="Xing P."/>
        </authorList>
    </citation>
    <scope>NUCLEOTIDE SEQUENCE [LARGE SCALE GENOMIC DNA]</scope>
    <source>
        <strain evidence="2 3">DJC</strain>
    </source>
</reference>
<dbReference type="EMBL" id="QWEY01000001">
    <property type="protein sequence ID" value="RGP38867.1"/>
    <property type="molecule type" value="Genomic_DNA"/>
</dbReference>
<name>A0A411Z766_9RHOB</name>
<dbReference type="Proteomes" id="UP000284547">
    <property type="component" value="Unassembled WGS sequence"/>
</dbReference>
<accession>A0A411Z766</accession>
<keyword evidence="3" id="KW-1185">Reference proteome</keyword>
<evidence type="ECO:0000313" key="3">
    <source>
        <dbReference type="Proteomes" id="UP000284547"/>
    </source>
</evidence>
<keyword evidence="1" id="KW-1133">Transmembrane helix</keyword>
<sequence length="80" mass="9017">MFAEMRLFWVQIFANLAALVMISMILDSFAKFAWMCVRIFCPSVLRSECKNAGCCDDAPEGRIAWAALTSCAAQGFFYRC</sequence>
<comment type="caution">
    <text evidence="2">The sequence shown here is derived from an EMBL/GenBank/DDBJ whole genome shotgun (WGS) entry which is preliminary data.</text>
</comment>
<gene>
    <name evidence="2" type="ORF">D1012_01745</name>
</gene>
<evidence type="ECO:0000313" key="2">
    <source>
        <dbReference type="EMBL" id="RGP38867.1"/>
    </source>
</evidence>
<dbReference type="AlphaFoldDB" id="A0A411Z766"/>